<evidence type="ECO:0000256" key="9">
    <source>
        <dbReference type="SAM" id="Phobius"/>
    </source>
</evidence>
<dbReference type="PANTHER" id="PTHR22811">
    <property type="entry name" value="TRANSMEMBRANE EMP24 DOMAIN-CONTAINING PROTEIN"/>
    <property type="match status" value="1"/>
</dbReference>
<dbReference type="OrthoDB" id="10037706at2759"/>
<keyword evidence="13" id="KW-1185">Reference proteome</keyword>
<keyword evidence="3 8" id="KW-0812">Transmembrane</keyword>
<evidence type="ECO:0000256" key="10">
    <source>
        <dbReference type="SAM" id="SignalP"/>
    </source>
</evidence>
<reference evidence="12" key="2">
    <citation type="submission" date="2025-08" db="UniProtKB">
        <authorList>
            <consortium name="Ensembl"/>
        </authorList>
    </citation>
    <scope>IDENTIFICATION</scope>
</reference>
<feature type="signal peptide" evidence="10">
    <location>
        <begin position="1"/>
        <end position="21"/>
    </location>
</feature>
<evidence type="ECO:0000256" key="5">
    <source>
        <dbReference type="ARBA" id="ARBA00022824"/>
    </source>
</evidence>
<dbReference type="RefSeq" id="XP_018594412.1">
    <property type="nucleotide sequence ID" value="XM_018738896.2"/>
</dbReference>
<evidence type="ECO:0000259" key="11">
    <source>
        <dbReference type="PROSITE" id="PS50866"/>
    </source>
</evidence>
<protein>
    <submittedName>
        <fullName evidence="12">Transmembrane emp24 domain-containing protein 6-like</fullName>
    </submittedName>
</protein>
<feature type="transmembrane region" description="Helical" evidence="9">
    <location>
        <begin position="204"/>
        <end position="224"/>
    </location>
</feature>
<keyword evidence="4 10" id="KW-0732">Signal</keyword>
<dbReference type="PROSITE" id="PS50866">
    <property type="entry name" value="GOLD"/>
    <property type="match status" value="1"/>
</dbReference>
<organism evidence="12 13">
    <name type="scientific">Scleropages formosus</name>
    <name type="common">Asian bonytongue</name>
    <name type="synonym">Osteoglossum formosum</name>
    <dbReference type="NCBI Taxonomy" id="113540"/>
    <lineage>
        <taxon>Eukaryota</taxon>
        <taxon>Metazoa</taxon>
        <taxon>Chordata</taxon>
        <taxon>Craniata</taxon>
        <taxon>Vertebrata</taxon>
        <taxon>Euteleostomi</taxon>
        <taxon>Actinopterygii</taxon>
        <taxon>Neopterygii</taxon>
        <taxon>Teleostei</taxon>
        <taxon>Osteoglossocephala</taxon>
        <taxon>Osteoglossomorpha</taxon>
        <taxon>Osteoglossiformes</taxon>
        <taxon>Osteoglossidae</taxon>
        <taxon>Scleropages</taxon>
    </lineage>
</organism>
<dbReference type="InterPro" id="IPR015720">
    <property type="entry name" value="Emp24-like"/>
</dbReference>
<feature type="domain" description="GOLD" evidence="11">
    <location>
        <begin position="54"/>
        <end position="139"/>
    </location>
</feature>
<dbReference type="GeneTree" id="ENSGT00390000010961"/>
<evidence type="ECO:0000256" key="2">
    <source>
        <dbReference type="ARBA" id="ARBA00007104"/>
    </source>
</evidence>
<reference evidence="12 13" key="1">
    <citation type="submission" date="2019-04" db="EMBL/GenBank/DDBJ databases">
        <authorList>
            <consortium name="Wellcome Sanger Institute Data Sharing"/>
        </authorList>
    </citation>
    <scope>NUCLEOTIDE SEQUENCE [LARGE SCALE GENOMIC DNA]</scope>
</reference>
<dbReference type="Proteomes" id="UP000694397">
    <property type="component" value="Chromosome 7"/>
</dbReference>
<evidence type="ECO:0000256" key="4">
    <source>
        <dbReference type="ARBA" id="ARBA00022729"/>
    </source>
</evidence>
<keyword evidence="6 9" id="KW-1133">Transmembrane helix</keyword>
<keyword evidence="7 9" id="KW-0472">Membrane</keyword>
<evidence type="ECO:0000256" key="7">
    <source>
        <dbReference type="ARBA" id="ARBA00023136"/>
    </source>
</evidence>
<sequence>MLGTLCCSLLLQLALLLGAHGGLKTEPQLDVQEQGLFRGSDQYDFAVALSASELRCFWHFAHQDGRFYLTYMIQRMSGFASDRRVLVTVLTPKGFLVTSSNDAVQQINFQTQETGFYQMCFTNIYNSFGSIQVFLNFGVYYKGVGRVQQKNSGKDYTDTLHSIADTSIRLHGLVFHMWRHYNFARMKRGTDYYVLLANWRYVTWWSAAQSVLIILAGYLQLFFLKRLIHNRMSKVTNKPRC</sequence>
<dbReference type="InterPro" id="IPR009038">
    <property type="entry name" value="GOLD_dom"/>
</dbReference>
<dbReference type="SMART" id="SM01190">
    <property type="entry name" value="EMP24_GP25L"/>
    <property type="match status" value="1"/>
</dbReference>
<evidence type="ECO:0000256" key="8">
    <source>
        <dbReference type="RuleBase" id="RU003827"/>
    </source>
</evidence>
<dbReference type="AlphaFoldDB" id="A0A8C9QLC8"/>
<evidence type="ECO:0000313" key="13">
    <source>
        <dbReference type="Proteomes" id="UP000694397"/>
    </source>
</evidence>
<dbReference type="GeneID" id="108926293"/>
<dbReference type="Ensembl" id="ENSSFOT00015000066.2">
    <property type="protein sequence ID" value="ENSSFOP00015000042.1"/>
    <property type="gene ID" value="ENSSFOG00015000068.2"/>
</dbReference>
<dbReference type="KEGG" id="sfm:108926293"/>
<feature type="chain" id="PRO_5034146106" evidence="10">
    <location>
        <begin position="22"/>
        <end position="241"/>
    </location>
</feature>
<dbReference type="Pfam" id="PF01105">
    <property type="entry name" value="EMP24_GP25L"/>
    <property type="match status" value="1"/>
</dbReference>
<name>A0A8C9QLC8_SCLFO</name>
<dbReference type="GO" id="GO:0005789">
    <property type="term" value="C:endoplasmic reticulum membrane"/>
    <property type="evidence" value="ECO:0007669"/>
    <property type="project" value="UniProtKB-SubCell"/>
</dbReference>
<evidence type="ECO:0000256" key="1">
    <source>
        <dbReference type="ARBA" id="ARBA00004115"/>
    </source>
</evidence>
<proteinExistence type="inferred from homology"/>
<keyword evidence="5" id="KW-0256">Endoplasmic reticulum</keyword>
<evidence type="ECO:0000256" key="6">
    <source>
        <dbReference type="ARBA" id="ARBA00022989"/>
    </source>
</evidence>
<evidence type="ECO:0000256" key="3">
    <source>
        <dbReference type="ARBA" id="ARBA00022692"/>
    </source>
</evidence>
<comment type="subcellular location">
    <subcellularLocation>
        <location evidence="1">Endoplasmic reticulum membrane</location>
        <topology evidence="1">Single-pass type I membrane protein</topology>
    </subcellularLocation>
    <subcellularLocation>
        <location evidence="8">Membrane</location>
        <topology evidence="8">Single-pass type I membrane protein</topology>
    </subcellularLocation>
</comment>
<gene>
    <name evidence="12" type="primary">LOC108926293</name>
</gene>
<evidence type="ECO:0000313" key="12">
    <source>
        <dbReference type="Ensembl" id="ENSSFOP00015000042.1"/>
    </source>
</evidence>
<accession>A0A8C9QLC8</accession>
<reference evidence="12" key="3">
    <citation type="submission" date="2025-09" db="UniProtKB">
        <authorList>
            <consortium name="Ensembl"/>
        </authorList>
    </citation>
    <scope>IDENTIFICATION</scope>
</reference>
<comment type="similarity">
    <text evidence="2 8">Belongs to the EMP24/GP25L family.</text>
</comment>